<keyword evidence="4" id="KW-1185">Reference proteome</keyword>
<dbReference type="InterPro" id="IPR052340">
    <property type="entry name" value="RNase_Y/CdgJ"/>
</dbReference>
<evidence type="ECO:0000313" key="4">
    <source>
        <dbReference type="Proteomes" id="UP000295509"/>
    </source>
</evidence>
<dbReference type="Pfam" id="PF00563">
    <property type="entry name" value="EAL"/>
    <property type="match status" value="1"/>
</dbReference>
<dbReference type="PANTHER" id="PTHR33525:SF4">
    <property type="entry name" value="CYCLIC DI-GMP PHOSPHODIESTERASE CDGJ"/>
    <property type="match status" value="1"/>
</dbReference>
<dbReference type="AlphaFoldDB" id="A0A4R8LI76"/>
<dbReference type="InterPro" id="IPR013976">
    <property type="entry name" value="HDOD"/>
</dbReference>
<comment type="caution">
    <text evidence="3">The sequence shown here is derived from an EMBL/GenBank/DDBJ whole genome shotgun (WGS) entry which is preliminary data.</text>
</comment>
<evidence type="ECO:0000259" key="2">
    <source>
        <dbReference type="PROSITE" id="PS51833"/>
    </source>
</evidence>
<dbReference type="OrthoDB" id="9804751at2"/>
<gene>
    <name evidence="3" type="ORF">BX592_119114</name>
</gene>
<proteinExistence type="predicted"/>
<dbReference type="PANTHER" id="PTHR33525">
    <property type="match status" value="1"/>
</dbReference>
<accession>A0A4R8LI76</accession>
<dbReference type="SUPFAM" id="SSF141868">
    <property type="entry name" value="EAL domain-like"/>
    <property type="match status" value="1"/>
</dbReference>
<evidence type="ECO:0000313" key="3">
    <source>
        <dbReference type="EMBL" id="TDY42996.1"/>
    </source>
</evidence>
<evidence type="ECO:0000256" key="1">
    <source>
        <dbReference type="SAM" id="MobiDB-lite"/>
    </source>
</evidence>
<reference evidence="3 4" key="1">
    <citation type="submission" date="2019-03" db="EMBL/GenBank/DDBJ databases">
        <title>Genomic Encyclopedia of Type Strains, Phase III (KMG-III): the genomes of soil and plant-associated and newly described type strains.</title>
        <authorList>
            <person name="Whitman W."/>
        </authorList>
    </citation>
    <scope>NUCLEOTIDE SEQUENCE [LARGE SCALE GENOMIC DNA]</scope>
    <source>
        <strain evidence="3 4">LMG 29544</strain>
    </source>
</reference>
<dbReference type="InterPro" id="IPR001633">
    <property type="entry name" value="EAL_dom"/>
</dbReference>
<dbReference type="PROSITE" id="PS51833">
    <property type="entry name" value="HDOD"/>
    <property type="match status" value="1"/>
</dbReference>
<dbReference type="EMBL" id="SORE01000019">
    <property type="protein sequence ID" value="TDY42996.1"/>
    <property type="molecule type" value="Genomic_DNA"/>
</dbReference>
<name>A0A4R8LI76_9BURK</name>
<sequence length="465" mass="50488">MTTTAVQQEGRAHGLSGFTEATLGGTPENTHHVYFARQPLLNRDGMLCGFELKIQQVTATAQANADSDASDAADRESPAGVSAQACIGALIRALMSSDVRLALTGHRAYIDATRELLLDEAVKTLPPERFIFELPPEINVDDELIARIIALHGRRFRFVIDHVTQVDDRFARLLPYAETVKIDLRRTPPALLPKLASVLKSAGKMLTALGTDTHEEFETAFNLGFDRFQGYFFARPHTGETARRVSAPRHALLNLLQLLAGEPTVAQLEAELKLNPVLVMHLMRLANASGLALGLRVTTLRDAINATGTDKIARWTQLLLYADGRKVALEDDPLLQLAATRARFMELAVARLPDAGRDEADAAFLTGVFSLVDAVFGGSLENTLNVLMLTRPIRDAIERHEGALGMLLTLIEALERGAWDVADQTCQALAPLTTAEAAQLALTAAAWAGIAEHSADAEGLERIED</sequence>
<dbReference type="Proteomes" id="UP000295509">
    <property type="component" value="Unassembled WGS sequence"/>
</dbReference>
<dbReference type="Gene3D" id="3.20.20.450">
    <property type="entry name" value="EAL domain"/>
    <property type="match status" value="1"/>
</dbReference>
<dbReference type="RefSeq" id="WP_134194978.1">
    <property type="nucleotide sequence ID" value="NZ_JBHLUW010000017.1"/>
</dbReference>
<dbReference type="InterPro" id="IPR035919">
    <property type="entry name" value="EAL_sf"/>
</dbReference>
<organism evidence="3 4">
    <name type="scientific">Paraburkholderia rhizosphaerae</name>
    <dbReference type="NCBI Taxonomy" id="480658"/>
    <lineage>
        <taxon>Bacteria</taxon>
        <taxon>Pseudomonadati</taxon>
        <taxon>Pseudomonadota</taxon>
        <taxon>Betaproteobacteria</taxon>
        <taxon>Burkholderiales</taxon>
        <taxon>Burkholderiaceae</taxon>
        <taxon>Paraburkholderia</taxon>
    </lineage>
</organism>
<feature type="domain" description="HDOD" evidence="2">
    <location>
        <begin position="245"/>
        <end position="435"/>
    </location>
</feature>
<protein>
    <submittedName>
        <fullName evidence="3">C-di-GMP-related signal transduction protein</fullName>
    </submittedName>
</protein>
<feature type="region of interest" description="Disordered" evidence="1">
    <location>
        <begin position="1"/>
        <end position="24"/>
    </location>
</feature>
<dbReference type="SUPFAM" id="SSF109604">
    <property type="entry name" value="HD-domain/PDEase-like"/>
    <property type="match status" value="1"/>
</dbReference>
<dbReference type="Gene3D" id="1.10.3210.10">
    <property type="entry name" value="Hypothetical protein af1432"/>
    <property type="match status" value="1"/>
</dbReference>